<dbReference type="EMBL" id="JBHMAG010000004">
    <property type="protein sequence ID" value="MFB9750841.1"/>
    <property type="molecule type" value="Genomic_DNA"/>
</dbReference>
<gene>
    <name evidence="2" type="ORF">ACFFNY_04565</name>
</gene>
<evidence type="ECO:0000313" key="2">
    <source>
        <dbReference type="EMBL" id="MFB9750841.1"/>
    </source>
</evidence>
<protein>
    <submittedName>
        <fullName evidence="2">DUF6442 family protein</fullName>
    </submittedName>
</protein>
<keyword evidence="3" id="KW-1185">Reference proteome</keyword>
<feature type="transmembrane region" description="Helical" evidence="1">
    <location>
        <begin position="79"/>
        <end position="99"/>
    </location>
</feature>
<accession>A0ABV5VRD9</accession>
<sequence length="102" mass="11408">MNKEDILEKSRKSRFDEREQKILGDSNEIGLMVVLALTLFFAIWGLLHGVYRYDLYAVFTACVAARSVYKYFQLKSVKLVFASILGMTAAIGSTIAFFLGGA</sequence>
<evidence type="ECO:0000313" key="3">
    <source>
        <dbReference type="Proteomes" id="UP001589619"/>
    </source>
</evidence>
<organism evidence="2 3">
    <name type="scientific">Paenibacillus hodogayensis</name>
    <dbReference type="NCBI Taxonomy" id="279208"/>
    <lineage>
        <taxon>Bacteria</taxon>
        <taxon>Bacillati</taxon>
        <taxon>Bacillota</taxon>
        <taxon>Bacilli</taxon>
        <taxon>Bacillales</taxon>
        <taxon>Paenibacillaceae</taxon>
        <taxon>Paenibacillus</taxon>
    </lineage>
</organism>
<feature type="transmembrane region" description="Helical" evidence="1">
    <location>
        <begin position="29"/>
        <end position="47"/>
    </location>
</feature>
<proteinExistence type="predicted"/>
<dbReference type="RefSeq" id="WP_344905180.1">
    <property type="nucleotide sequence ID" value="NZ_BAAAYO010000002.1"/>
</dbReference>
<keyword evidence="1" id="KW-0472">Membrane</keyword>
<reference evidence="2 3" key="1">
    <citation type="submission" date="2024-09" db="EMBL/GenBank/DDBJ databases">
        <authorList>
            <person name="Sun Q."/>
            <person name="Mori K."/>
        </authorList>
    </citation>
    <scope>NUCLEOTIDE SEQUENCE [LARGE SCALE GENOMIC DNA]</scope>
    <source>
        <strain evidence="2 3">JCM 12520</strain>
    </source>
</reference>
<name>A0ABV5VRD9_9BACL</name>
<dbReference type="Pfam" id="PF20040">
    <property type="entry name" value="DUF6442"/>
    <property type="match status" value="1"/>
</dbReference>
<keyword evidence="1" id="KW-1133">Transmembrane helix</keyword>
<dbReference type="Proteomes" id="UP001589619">
    <property type="component" value="Unassembled WGS sequence"/>
</dbReference>
<dbReference type="InterPro" id="IPR045620">
    <property type="entry name" value="DUF6442"/>
</dbReference>
<evidence type="ECO:0000256" key="1">
    <source>
        <dbReference type="SAM" id="Phobius"/>
    </source>
</evidence>
<keyword evidence="1" id="KW-0812">Transmembrane</keyword>
<comment type="caution">
    <text evidence="2">The sequence shown here is derived from an EMBL/GenBank/DDBJ whole genome shotgun (WGS) entry which is preliminary data.</text>
</comment>